<keyword evidence="4" id="KW-0067">ATP-binding</keyword>
<evidence type="ECO:0000256" key="2">
    <source>
        <dbReference type="ARBA" id="ARBA00022741"/>
    </source>
</evidence>
<dbReference type="InterPro" id="IPR011009">
    <property type="entry name" value="Kinase-like_dom_sf"/>
</dbReference>
<comment type="caution">
    <text evidence="7">The sequence shown here is derived from an EMBL/GenBank/DDBJ whole genome shotgun (WGS) entry which is preliminary data.</text>
</comment>
<evidence type="ECO:0000256" key="5">
    <source>
        <dbReference type="SAM" id="Phobius"/>
    </source>
</evidence>
<keyword evidence="7" id="KW-0723">Serine/threonine-protein kinase</keyword>
<accession>A0ABY1WV41</accession>
<evidence type="ECO:0000313" key="7">
    <source>
        <dbReference type="EMBL" id="TAA48456.1"/>
    </source>
</evidence>
<dbReference type="PANTHER" id="PTHR43289:SF6">
    <property type="entry name" value="SERINE_THREONINE-PROTEIN KINASE NEKL-3"/>
    <property type="match status" value="1"/>
</dbReference>
<dbReference type="GO" id="GO:0004674">
    <property type="term" value="F:protein serine/threonine kinase activity"/>
    <property type="evidence" value="ECO:0007669"/>
    <property type="project" value="UniProtKB-KW"/>
</dbReference>
<feature type="transmembrane region" description="Helical" evidence="5">
    <location>
        <begin position="344"/>
        <end position="365"/>
    </location>
</feature>
<keyword evidence="2" id="KW-0547">Nucleotide-binding</keyword>
<sequence length="693" mass="78508">MAKPPLPKQLQQRLVRTYAKIDNTHYQRPRRLAFYRHIAITSIILIALGLFLRFHLIEAAEDLFESKIKQQLDSQSAALKFWLKTETNLATRIASRHRVLKLLQQIESASVTKKAELQKSLSEIVDQELSFSDSAGFLIINKDGYVVASTNRGHINQQLPRASVRLIEVVSESTFRLSEVMHSDDFLPDQNLPPILLIATRIEQMENRGYYYLVELLDASIEFNAITSLYRSDEQIEMYYFNSDGLMISESPLLAEIKQRGLLLNDQINSTILNVKLVDPVSKSQLPIFPVQHALSIGNATKFEHYRSYRDEDVLGVWIWVDELNIGLVVEVNKEEMLQLLSPLLFTELMMFALLTLSAIAMVIYQMRLRRLDDQVNAFEKLGQYKLEKKIGEGGIGSVYLAQHALLRRPTALKVLKRSLLSEEVIDRFELEVQQTALLGHPNTIQVYDYGLSPDGTFYYAMEYVRGFTLADYISEFGAMPQERVIAILLQVCGSLAEAHSRGLIHRDIKPPNIMLSEQGGIFDHVKVLDFGLVKDISDPEATQLTQTQSIAGTPSYIAPERLQDPKICDPRTDIYALGAVAYNMLSGKDLFTGTNALQIALAALKEKPVPITEVVPSPIEAKLAALVMQCVSQEPAQRPRDIFEIIEILEPLQRIHPWSQQNAKNWWQKYSSPLLSKQETSKEPISEALNSL</sequence>
<dbReference type="PROSITE" id="PS50011">
    <property type="entry name" value="PROTEIN_KINASE_DOM"/>
    <property type="match status" value="1"/>
</dbReference>
<dbReference type="PROSITE" id="PS00108">
    <property type="entry name" value="PROTEIN_KINASE_ST"/>
    <property type="match status" value="1"/>
</dbReference>
<name>A0ABY1WV41_9GAMM</name>
<dbReference type="SUPFAM" id="SSF56112">
    <property type="entry name" value="Protein kinase-like (PK-like)"/>
    <property type="match status" value="1"/>
</dbReference>
<evidence type="ECO:0000259" key="6">
    <source>
        <dbReference type="PROSITE" id="PS50011"/>
    </source>
</evidence>
<feature type="transmembrane region" description="Helical" evidence="5">
    <location>
        <begin position="34"/>
        <end position="56"/>
    </location>
</feature>
<keyword evidence="5" id="KW-0472">Membrane</keyword>
<keyword evidence="8" id="KW-1185">Reference proteome</keyword>
<dbReference type="SMART" id="SM00220">
    <property type="entry name" value="S_TKc"/>
    <property type="match status" value="1"/>
</dbReference>
<keyword evidence="1" id="KW-0808">Transferase</keyword>
<dbReference type="InterPro" id="IPR000719">
    <property type="entry name" value="Prot_kinase_dom"/>
</dbReference>
<dbReference type="InterPro" id="IPR008271">
    <property type="entry name" value="Ser/Thr_kinase_AS"/>
</dbReference>
<dbReference type="CDD" id="cd14014">
    <property type="entry name" value="STKc_PknB_like"/>
    <property type="match status" value="1"/>
</dbReference>
<gene>
    <name evidence="7" type="ORF">EXY25_04335</name>
</gene>
<organism evidence="7 8">
    <name type="scientific">Corallincola spongiicola</name>
    <dbReference type="NCBI Taxonomy" id="2520508"/>
    <lineage>
        <taxon>Bacteria</taxon>
        <taxon>Pseudomonadati</taxon>
        <taxon>Pseudomonadota</taxon>
        <taxon>Gammaproteobacteria</taxon>
        <taxon>Alteromonadales</taxon>
        <taxon>Psychromonadaceae</taxon>
        <taxon>Corallincola</taxon>
    </lineage>
</organism>
<dbReference type="Gene3D" id="3.30.200.20">
    <property type="entry name" value="Phosphorylase Kinase, domain 1"/>
    <property type="match status" value="1"/>
</dbReference>
<keyword evidence="5" id="KW-1133">Transmembrane helix</keyword>
<keyword evidence="3 7" id="KW-0418">Kinase</keyword>
<evidence type="ECO:0000256" key="4">
    <source>
        <dbReference type="ARBA" id="ARBA00022840"/>
    </source>
</evidence>
<evidence type="ECO:0000256" key="1">
    <source>
        <dbReference type="ARBA" id="ARBA00022679"/>
    </source>
</evidence>
<dbReference type="Proteomes" id="UP000292544">
    <property type="component" value="Unassembled WGS sequence"/>
</dbReference>
<dbReference type="EMBL" id="SHLY01000001">
    <property type="protein sequence ID" value="TAA48456.1"/>
    <property type="molecule type" value="Genomic_DNA"/>
</dbReference>
<dbReference type="Gene3D" id="1.10.510.10">
    <property type="entry name" value="Transferase(Phosphotransferase) domain 1"/>
    <property type="match status" value="1"/>
</dbReference>
<evidence type="ECO:0000256" key="3">
    <source>
        <dbReference type="ARBA" id="ARBA00022777"/>
    </source>
</evidence>
<keyword evidence="5" id="KW-0812">Transmembrane</keyword>
<evidence type="ECO:0000313" key="8">
    <source>
        <dbReference type="Proteomes" id="UP000292544"/>
    </source>
</evidence>
<feature type="domain" description="Protein kinase" evidence="6">
    <location>
        <begin position="385"/>
        <end position="660"/>
    </location>
</feature>
<dbReference type="PANTHER" id="PTHR43289">
    <property type="entry name" value="MITOGEN-ACTIVATED PROTEIN KINASE KINASE KINASE 20-RELATED"/>
    <property type="match status" value="1"/>
</dbReference>
<dbReference type="RefSeq" id="WP_130565840.1">
    <property type="nucleotide sequence ID" value="NZ_SHLY01000001.1"/>
</dbReference>
<reference evidence="8" key="1">
    <citation type="submission" date="2019-02" db="EMBL/GenBank/DDBJ databases">
        <title>Draft genome sequence of Muricauda sp. 176CP4-71.</title>
        <authorList>
            <person name="Park J.-S."/>
        </authorList>
    </citation>
    <scope>NUCLEOTIDE SEQUENCE [LARGE SCALE GENOMIC DNA]</scope>
    <source>
        <strain evidence="8">176GS2-150</strain>
    </source>
</reference>
<dbReference type="Pfam" id="PF00069">
    <property type="entry name" value="Pkinase"/>
    <property type="match status" value="1"/>
</dbReference>
<protein>
    <submittedName>
        <fullName evidence="7">Serine/threonine protein kinase</fullName>
    </submittedName>
</protein>
<proteinExistence type="predicted"/>